<dbReference type="InterPro" id="IPR003594">
    <property type="entry name" value="HATPase_dom"/>
</dbReference>
<evidence type="ECO:0000256" key="3">
    <source>
        <dbReference type="ARBA" id="ARBA00022777"/>
    </source>
</evidence>
<feature type="compositionally biased region" description="Basic and acidic residues" evidence="5">
    <location>
        <begin position="468"/>
        <end position="485"/>
    </location>
</feature>
<comment type="catalytic activity">
    <reaction evidence="1">
        <text>ATP + protein L-histidine = ADP + protein N-phospho-L-histidine.</text>
        <dbReference type="EC" id="2.7.13.3"/>
    </reaction>
</comment>
<dbReference type="PROSITE" id="PS50109">
    <property type="entry name" value="HIS_KIN"/>
    <property type="match status" value="1"/>
</dbReference>
<dbReference type="Gene3D" id="2.60.120.10">
    <property type="entry name" value="Jelly Rolls"/>
    <property type="match status" value="1"/>
</dbReference>
<dbReference type="SMART" id="SM00100">
    <property type="entry name" value="cNMP"/>
    <property type="match status" value="1"/>
</dbReference>
<reference evidence="8" key="1">
    <citation type="submission" date="2020-02" db="EMBL/GenBank/DDBJ databases">
        <authorList>
            <person name="Meier V. D."/>
        </authorList>
    </citation>
    <scope>NUCLEOTIDE SEQUENCE</scope>
    <source>
        <strain evidence="8">AVDCRST_MAG28</strain>
    </source>
</reference>
<proteinExistence type="predicted"/>
<dbReference type="PANTHER" id="PTHR43065">
    <property type="entry name" value="SENSOR HISTIDINE KINASE"/>
    <property type="match status" value="1"/>
</dbReference>
<keyword evidence="3" id="KW-0418">Kinase</keyword>
<feature type="domain" description="Histidine kinase" evidence="7">
    <location>
        <begin position="257"/>
        <end position="464"/>
    </location>
</feature>
<evidence type="ECO:0000256" key="1">
    <source>
        <dbReference type="ARBA" id="ARBA00000085"/>
    </source>
</evidence>
<evidence type="ECO:0000256" key="5">
    <source>
        <dbReference type="SAM" id="MobiDB-lite"/>
    </source>
</evidence>
<protein>
    <recommendedName>
        <fullName evidence="2">histidine kinase</fullName>
        <ecNumber evidence="2">2.7.13.3</ecNumber>
    </recommendedName>
</protein>
<dbReference type="Pfam" id="PF02518">
    <property type="entry name" value="HATPase_c"/>
    <property type="match status" value="1"/>
</dbReference>
<dbReference type="PROSITE" id="PS50042">
    <property type="entry name" value="CNMP_BINDING_3"/>
    <property type="match status" value="1"/>
</dbReference>
<dbReference type="InterPro" id="IPR005467">
    <property type="entry name" value="His_kinase_dom"/>
</dbReference>
<dbReference type="PANTHER" id="PTHR43065:SF48">
    <property type="entry name" value="HISTIDINE KINASE"/>
    <property type="match status" value="1"/>
</dbReference>
<dbReference type="InterPro" id="IPR000595">
    <property type="entry name" value="cNMP-bd_dom"/>
</dbReference>
<dbReference type="Gene3D" id="3.30.565.10">
    <property type="entry name" value="Histidine kinase-like ATPase, C-terminal domain"/>
    <property type="match status" value="1"/>
</dbReference>
<dbReference type="GO" id="GO:0000160">
    <property type="term" value="P:phosphorelay signal transduction system"/>
    <property type="evidence" value="ECO:0007669"/>
    <property type="project" value="UniProtKB-KW"/>
</dbReference>
<dbReference type="InterPro" id="IPR004358">
    <property type="entry name" value="Sig_transdc_His_kin-like_C"/>
</dbReference>
<dbReference type="InterPro" id="IPR018490">
    <property type="entry name" value="cNMP-bd_dom_sf"/>
</dbReference>
<dbReference type="EC" id="2.7.13.3" evidence="2"/>
<dbReference type="PRINTS" id="PR00344">
    <property type="entry name" value="BCTRLSENSOR"/>
</dbReference>
<dbReference type="AlphaFoldDB" id="A0A6J4RG13"/>
<accession>A0A6J4RG13</accession>
<dbReference type="EMBL" id="CADCVE010000106">
    <property type="protein sequence ID" value="CAA9466557.1"/>
    <property type="molecule type" value="Genomic_DNA"/>
</dbReference>
<dbReference type="SUPFAM" id="SSF51206">
    <property type="entry name" value="cAMP-binding domain-like"/>
    <property type="match status" value="1"/>
</dbReference>
<dbReference type="Pfam" id="PF00027">
    <property type="entry name" value="cNMP_binding"/>
    <property type="match status" value="1"/>
</dbReference>
<organism evidence="8">
    <name type="scientific">uncultured Rubrobacteraceae bacterium</name>
    <dbReference type="NCBI Taxonomy" id="349277"/>
    <lineage>
        <taxon>Bacteria</taxon>
        <taxon>Bacillati</taxon>
        <taxon>Actinomycetota</taxon>
        <taxon>Rubrobacteria</taxon>
        <taxon>Rubrobacterales</taxon>
        <taxon>Rubrobacteraceae</taxon>
        <taxon>environmental samples</taxon>
    </lineage>
</organism>
<dbReference type="Gene3D" id="1.10.287.130">
    <property type="match status" value="1"/>
</dbReference>
<dbReference type="GO" id="GO:0004673">
    <property type="term" value="F:protein histidine kinase activity"/>
    <property type="evidence" value="ECO:0007669"/>
    <property type="project" value="UniProtKB-EC"/>
</dbReference>
<keyword evidence="3" id="KW-0808">Transferase</keyword>
<dbReference type="SMART" id="SM00387">
    <property type="entry name" value="HATPase_c"/>
    <property type="match status" value="1"/>
</dbReference>
<evidence type="ECO:0000313" key="8">
    <source>
        <dbReference type="EMBL" id="CAA9466557.1"/>
    </source>
</evidence>
<feature type="region of interest" description="Disordered" evidence="5">
    <location>
        <begin position="463"/>
        <end position="485"/>
    </location>
</feature>
<dbReference type="InterPro" id="IPR036890">
    <property type="entry name" value="HATPase_C_sf"/>
</dbReference>
<gene>
    <name evidence="8" type="ORF">AVDCRST_MAG28-4155</name>
</gene>
<sequence length="485" mass="52780">MKMFEELREVPLFEGLTDDKLLWVAEQGSEKFVRAGEVNGREGEPVEHLYVILEGELRITKKADGSEVVINVYGKGMFFAEVPLLSGTPFLATGRALTDCRFFLLPDAVFRRMLTIYPAFSSKILETMAQRVQILQSIASQREKQNSLSTLAAGLAHELNNPAAASRRAVGDLRENIETTKRLALELGRALQSAHLEILATLEEEALARAATPPALDTLQRGDLEDEITAWLDERGLENGFDLSPAFVGAGLATGWLMQVEAATPEEALESVLEYLGATVVTAGLLKEAEAGVGRISALVEAAKSYSNMDHAPLVEVDVNEGIEQTLAVLGYKIGPSVEIEREYDPNLPRITAYRGELNQVWTNLIDNAIDAVEDGSGQGHIRLRTTCEGDGVLVEVSDDGPGVPEELQARVFEPFYTTKGVGAGTGLGLDISYRIVVGQHGGDIRVVSEPDDTRFQVRLPLAPGAGTEKETTHRATRETREVSR</sequence>
<keyword evidence="4" id="KW-0902">Two-component regulatory system</keyword>
<dbReference type="SUPFAM" id="SSF55874">
    <property type="entry name" value="ATPase domain of HSP90 chaperone/DNA topoisomerase II/histidine kinase"/>
    <property type="match status" value="1"/>
</dbReference>
<evidence type="ECO:0000259" key="6">
    <source>
        <dbReference type="PROSITE" id="PS50042"/>
    </source>
</evidence>
<evidence type="ECO:0000256" key="4">
    <source>
        <dbReference type="ARBA" id="ARBA00023012"/>
    </source>
</evidence>
<evidence type="ECO:0000259" key="7">
    <source>
        <dbReference type="PROSITE" id="PS50109"/>
    </source>
</evidence>
<evidence type="ECO:0000256" key="2">
    <source>
        <dbReference type="ARBA" id="ARBA00012438"/>
    </source>
</evidence>
<dbReference type="CDD" id="cd00038">
    <property type="entry name" value="CAP_ED"/>
    <property type="match status" value="1"/>
</dbReference>
<dbReference type="InterPro" id="IPR014710">
    <property type="entry name" value="RmlC-like_jellyroll"/>
</dbReference>
<feature type="domain" description="Cyclic nucleotide-binding" evidence="6">
    <location>
        <begin position="12"/>
        <end position="131"/>
    </location>
</feature>
<name>A0A6J4RG13_9ACTN</name>